<evidence type="ECO:0000313" key="13">
    <source>
        <dbReference type="Proteomes" id="UP001161247"/>
    </source>
</evidence>
<dbReference type="InterPro" id="IPR000504">
    <property type="entry name" value="RRM_dom"/>
</dbReference>
<dbReference type="NCBIfam" id="TIGR01642">
    <property type="entry name" value="U2AF_lg"/>
    <property type="match status" value="1"/>
</dbReference>
<dbReference type="Proteomes" id="UP001161247">
    <property type="component" value="Chromosome 6"/>
</dbReference>
<protein>
    <recommendedName>
        <fullName evidence="9">Splicing factor U2af large subunit</fullName>
    </recommendedName>
    <alternativeName>
        <fullName evidence="9">U2 auxiliary factor 65 kDa subunit</fullName>
    </alternativeName>
    <alternativeName>
        <fullName evidence="9">U2 small nuclear ribonucleoprotein auxiliary factor large subunit (U2 snRNP auxiliary factor large subunit)</fullName>
    </alternativeName>
</protein>
<dbReference type="InterPro" id="IPR006529">
    <property type="entry name" value="U2AF_lg"/>
</dbReference>
<dbReference type="GO" id="GO:0008380">
    <property type="term" value="P:RNA splicing"/>
    <property type="evidence" value="ECO:0007669"/>
    <property type="project" value="UniProtKB-KW"/>
</dbReference>
<dbReference type="Pfam" id="PF00076">
    <property type="entry name" value="RRM_1"/>
    <property type="match status" value="1"/>
</dbReference>
<evidence type="ECO:0000256" key="9">
    <source>
        <dbReference type="RuleBase" id="RU364135"/>
    </source>
</evidence>
<dbReference type="Gene3D" id="3.30.70.330">
    <property type="match status" value="3"/>
</dbReference>
<feature type="domain" description="RRM" evidence="11">
    <location>
        <begin position="374"/>
        <end position="459"/>
    </location>
</feature>
<dbReference type="InterPro" id="IPR035979">
    <property type="entry name" value="RBD_domain_sf"/>
</dbReference>
<evidence type="ECO:0000259" key="11">
    <source>
        <dbReference type="PROSITE" id="PS50102"/>
    </source>
</evidence>
<accession>A0AAV1DN99</accession>
<dbReference type="GO" id="GO:0006397">
    <property type="term" value="P:mRNA processing"/>
    <property type="evidence" value="ECO:0007669"/>
    <property type="project" value="UniProtKB-KW"/>
</dbReference>
<evidence type="ECO:0000256" key="10">
    <source>
        <dbReference type="SAM" id="MobiDB-lite"/>
    </source>
</evidence>
<evidence type="ECO:0000256" key="8">
    <source>
        <dbReference type="PROSITE-ProRule" id="PRU00176"/>
    </source>
</evidence>
<dbReference type="InterPro" id="IPR003954">
    <property type="entry name" value="RRM_euk-type"/>
</dbReference>
<evidence type="ECO:0000256" key="7">
    <source>
        <dbReference type="ARBA" id="ARBA00023242"/>
    </source>
</evidence>
<evidence type="ECO:0000313" key="12">
    <source>
        <dbReference type="EMBL" id="CAI9109370.1"/>
    </source>
</evidence>
<feature type="compositionally biased region" description="Polar residues" evidence="10">
    <location>
        <begin position="1"/>
        <end position="13"/>
    </location>
</feature>
<evidence type="ECO:0000256" key="4">
    <source>
        <dbReference type="ARBA" id="ARBA00022737"/>
    </source>
</evidence>
<dbReference type="GO" id="GO:0003723">
    <property type="term" value="F:RNA binding"/>
    <property type="evidence" value="ECO:0007669"/>
    <property type="project" value="UniProtKB-UniRule"/>
</dbReference>
<evidence type="ECO:0000256" key="6">
    <source>
        <dbReference type="ARBA" id="ARBA00023187"/>
    </source>
</evidence>
<sequence length="469" mass="51118">MSSAAASRGNNTGEELENSDVPSPPQSQTGSSSKSSRDGDREHRSHRHRDDGDYHRNKNQDRRRDYCDRPSSWRRHRTRSRDRSSKRRPITPSPPSRSSRSKSARKTLFDMASPELTQPPQAIQFPFQLPVQVSNHNILPLQATRHPRRVYLGGLLASATEASVAAFFSHVISAMGGNSAWPGEAVMSSVEEASNAMALDGIIFEGGPVKVKRPTDYDPIEAASIAPTQPNPNLNLAAVGLNPGSSTGLDGPDRLFVGGLPYNLSEAEIKELLESLGTLRGFDLVRDRETGNSKGYAFCVYHNSSDADIACAYLNGTPMGGRKILTVRRANQGCNQQLKPGQEQAFQQAQQQIAIKMSMFQALATPTKVVCLKDVVNVEELRNDDDYEEIVDDMRAECGKFGTLANLLISRPGPNGELLPGVGRVFLEFADVESAVKARDGLNGRKFGGNPVVAVFYPENKFSGGDYSG</sequence>
<keyword evidence="7 9" id="KW-0539">Nucleus</keyword>
<comment type="function">
    <text evidence="9">Necessary for the splicing of pre-mRNA.</text>
</comment>
<name>A0AAV1DN99_OLDCO</name>
<dbReference type="EMBL" id="OX459123">
    <property type="protein sequence ID" value="CAI9109370.1"/>
    <property type="molecule type" value="Genomic_DNA"/>
</dbReference>
<dbReference type="CDD" id="cd12231">
    <property type="entry name" value="RRM2_U2AF65"/>
    <property type="match status" value="1"/>
</dbReference>
<dbReference type="InterPro" id="IPR012677">
    <property type="entry name" value="Nucleotide-bd_a/b_plait_sf"/>
</dbReference>
<gene>
    <name evidence="12" type="ORF">OLC1_LOCUS17291</name>
</gene>
<keyword evidence="13" id="KW-1185">Reference proteome</keyword>
<keyword evidence="5 8" id="KW-0694">RNA-binding</keyword>
<comment type="subcellular location">
    <subcellularLocation>
        <location evidence="1 9">Nucleus</location>
    </subcellularLocation>
</comment>
<reference evidence="12" key="1">
    <citation type="submission" date="2023-03" db="EMBL/GenBank/DDBJ databases">
        <authorList>
            <person name="Julca I."/>
        </authorList>
    </citation>
    <scope>NUCLEOTIDE SEQUENCE</scope>
</reference>
<feature type="domain" description="RRM" evidence="11">
    <location>
        <begin position="253"/>
        <end position="332"/>
    </location>
</feature>
<dbReference type="CDD" id="cd12232">
    <property type="entry name" value="RRM3_U2AF65"/>
    <property type="match status" value="1"/>
</dbReference>
<feature type="region of interest" description="Disordered" evidence="10">
    <location>
        <begin position="1"/>
        <end position="105"/>
    </location>
</feature>
<keyword evidence="3 9" id="KW-0507">mRNA processing</keyword>
<keyword evidence="6 9" id="KW-0508">mRNA splicing</keyword>
<dbReference type="FunFam" id="3.30.70.330:FF:000097">
    <property type="entry name" value="U2 snRNP auxiliary factor large subunit"/>
    <property type="match status" value="1"/>
</dbReference>
<dbReference type="SUPFAM" id="SSF54928">
    <property type="entry name" value="RNA-binding domain, RBD"/>
    <property type="match status" value="2"/>
</dbReference>
<dbReference type="SMART" id="SM00361">
    <property type="entry name" value="RRM_1"/>
    <property type="match status" value="2"/>
</dbReference>
<dbReference type="PANTHER" id="PTHR23139">
    <property type="entry name" value="RNA-BINDING PROTEIN"/>
    <property type="match status" value="1"/>
</dbReference>
<evidence type="ECO:0000256" key="2">
    <source>
        <dbReference type="ARBA" id="ARBA00010269"/>
    </source>
</evidence>
<evidence type="ECO:0000256" key="1">
    <source>
        <dbReference type="ARBA" id="ARBA00004123"/>
    </source>
</evidence>
<proteinExistence type="inferred from homology"/>
<comment type="similarity">
    <text evidence="2 9">Belongs to the splicing factor SR family.</text>
</comment>
<evidence type="ECO:0000256" key="5">
    <source>
        <dbReference type="ARBA" id="ARBA00022884"/>
    </source>
</evidence>
<dbReference type="AlphaFoldDB" id="A0AAV1DN99"/>
<feature type="compositionally biased region" description="Basic and acidic residues" evidence="10">
    <location>
        <begin position="35"/>
        <end position="68"/>
    </location>
</feature>
<dbReference type="PROSITE" id="PS50102">
    <property type="entry name" value="RRM"/>
    <property type="match status" value="2"/>
</dbReference>
<organism evidence="12 13">
    <name type="scientific">Oldenlandia corymbosa var. corymbosa</name>
    <dbReference type="NCBI Taxonomy" id="529605"/>
    <lineage>
        <taxon>Eukaryota</taxon>
        <taxon>Viridiplantae</taxon>
        <taxon>Streptophyta</taxon>
        <taxon>Embryophyta</taxon>
        <taxon>Tracheophyta</taxon>
        <taxon>Spermatophyta</taxon>
        <taxon>Magnoliopsida</taxon>
        <taxon>eudicotyledons</taxon>
        <taxon>Gunneridae</taxon>
        <taxon>Pentapetalae</taxon>
        <taxon>asterids</taxon>
        <taxon>lamiids</taxon>
        <taxon>Gentianales</taxon>
        <taxon>Rubiaceae</taxon>
        <taxon>Rubioideae</taxon>
        <taxon>Spermacoceae</taxon>
        <taxon>Hedyotis-Oldenlandia complex</taxon>
        <taxon>Oldenlandia</taxon>
    </lineage>
</organism>
<dbReference type="SMART" id="SM00360">
    <property type="entry name" value="RRM"/>
    <property type="match status" value="3"/>
</dbReference>
<dbReference type="GO" id="GO:0005634">
    <property type="term" value="C:nucleus"/>
    <property type="evidence" value="ECO:0007669"/>
    <property type="project" value="UniProtKB-SubCell"/>
</dbReference>
<keyword evidence="4" id="KW-0677">Repeat</keyword>
<evidence type="ECO:0000256" key="3">
    <source>
        <dbReference type="ARBA" id="ARBA00022664"/>
    </source>
</evidence>
<feature type="compositionally biased region" description="Basic residues" evidence="10">
    <location>
        <begin position="72"/>
        <end position="89"/>
    </location>
</feature>